<comment type="caution">
    <text evidence="3">The sequence shown here is derived from an EMBL/GenBank/DDBJ whole genome shotgun (WGS) entry which is preliminary data.</text>
</comment>
<evidence type="ECO:0000313" key="4">
    <source>
        <dbReference type="Proteomes" id="UP001240236"/>
    </source>
</evidence>
<reference evidence="3 4" key="1">
    <citation type="submission" date="2023-07" db="EMBL/GenBank/DDBJ databases">
        <title>Sequencing the genomes of 1000 actinobacteria strains.</title>
        <authorList>
            <person name="Klenk H.-P."/>
        </authorList>
    </citation>
    <scope>NUCLEOTIDE SEQUENCE [LARGE SCALE GENOMIC DNA]</scope>
    <source>
        <strain evidence="3 4">DSM 44709</strain>
    </source>
</reference>
<feature type="domain" description="N-acetyltransferase" evidence="2">
    <location>
        <begin position="4"/>
        <end position="181"/>
    </location>
</feature>
<dbReference type="SUPFAM" id="SSF55729">
    <property type="entry name" value="Acyl-CoA N-acyltransferases (Nat)"/>
    <property type="match status" value="1"/>
</dbReference>
<name>A0AAE3VXU2_9ACTN</name>
<evidence type="ECO:0000256" key="1">
    <source>
        <dbReference type="SAM" id="MobiDB-lite"/>
    </source>
</evidence>
<dbReference type="RefSeq" id="WP_307237007.1">
    <property type="nucleotide sequence ID" value="NZ_JAUSUZ010000001.1"/>
</dbReference>
<dbReference type="Proteomes" id="UP001240236">
    <property type="component" value="Unassembled WGS sequence"/>
</dbReference>
<accession>A0AAE3VXU2</accession>
<dbReference type="PROSITE" id="PS51186">
    <property type="entry name" value="GNAT"/>
    <property type="match status" value="1"/>
</dbReference>
<dbReference type="InterPro" id="IPR016181">
    <property type="entry name" value="Acyl_CoA_acyltransferase"/>
</dbReference>
<proteinExistence type="predicted"/>
<dbReference type="EMBL" id="JAUSUZ010000001">
    <property type="protein sequence ID" value="MDQ0364990.1"/>
    <property type="molecule type" value="Genomic_DNA"/>
</dbReference>
<dbReference type="Gene3D" id="3.40.630.30">
    <property type="match status" value="1"/>
</dbReference>
<feature type="region of interest" description="Disordered" evidence="1">
    <location>
        <begin position="178"/>
        <end position="204"/>
    </location>
</feature>
<evidence type="ECO:0000259" key="2">
    <source>
        <dbReference type="PROSITE" id="PS51186"/>
    </source>
</evidence>
<dbReference type="InterPro" id="IPR000182">
    <property type="entry name" value="GNAT_dom"/>
</dbReference>
<dbReference type="AlphaFoldDB" id="A0AAE3VXU2"/>
<dbReference type="Pfam" id="PF00583">
    <property type="entry name" value="Acetyltransf_1"/>
    <property type="match status" value="1"/>
</dbReference>
<sequence>MQAMTVRRYGSRGAGQLTETVVDVHAEVHAGVAWGADPYFSAAAFRQRWRLAIRQPGFELLVAEVDGTVAGLLYGWPLPFFTRWWQPLAGRLPAEMTVETGRRSVFIQEIMVRARWRRRGIGRRLHDGFLLGRPEQRALLCVLPENQPAHAAYRRWGWGAVARAATGAGEPTFDWMLRELPEPRPGPRDFPDASGPSRYLESAS</sequence>
<organism evidence="3 4">
    <name type="scientific">Catenuloplanes indicus</name>
    <dbReference type="NCBI Taxonomy" id="137267"/>
    <lineage>
        <taxon>Bacteria</taxon>
        <taxon>Bacillati</taxon>
        <taxon>Actinomycetota</taxon>
        <taxon>Actinomycetes</taxon>
        <taxon>Micromonosporales</taxon>
        <taxon>Micromonosporaceae</taxon>
        <taxon>Catenuloplanes</taxon>
    </lineage>
</organism>
<keyword evidence="4" id="KW-1185">Reference proteome</keyword>
<keyword evidence="3" id="KW-0689">Ribosomal protein</keyword>
<protein>
    <submittedName>
        <fullName evidence="3">Ribosomal protein S18 acetylase RimI-like enzyme</fullName>
    </submittedName>
</protein>
<gene>
    <name evidence="3" type="ORF">J2S42_001659</name>
</gene>
<dbReference type="GO" id="GO:0005840">
    <property type="term" value="C:ribosome"/>
    <property type="evidence" value="ECO:0007669"/>
    <property type="project" value="UniProtKB-KW"/>
</dbReference>
<dbReference type="GO" id="GO:0016747">
    <property type="term" value="F:acyltransferase activity, transferring groups other than amino-acyl groups"/>
    <property type="evidence" value="ECO:0007669"/>
    <property type="project" value="InterPro"/>
</dbReference>
<keyword evidence="3" id="KW-0687">Ribonucleoprotein</keyword>
<feature type="compositionally biased region" description="Basic and acidic residues" evidence="1">
    <location>
        <begin position="178"/>
        <end position="191"/>
    </location>
</feature>
<evidence type="ECO:0000313" key="3">
    <source>
        <dbReference type="EMBL" id="MDQ0364990.1"/>
    </source>
</evidence>